<dbReference type="AlphaFoldDB" id="A0A8J5XPI6"/>
<accession>A0A8J5XPI6</accession>
<name>A0A8J5XPI6_DIALT</name>
<dbReference type="OrthoDB" id="9993283at2759"/>
<evidence type="ECO:0000313" key="2">
    <source>
        <dbReference type="Proteomes" id="UP000751190"/>
    </source>
</evidence>
<sequence length="191" mass="20379">MGADGGTTDGKMTSGPTLSRLVAIQAAIQAALRPASRVPLFRSPHGWCETWRVEGCSSSAFLSGLEQGLEELNASPRANGFVYTLDKGSASHAHGAASARVRILTKLRWLDLAELYMKDSMAGLSLTCTIRYFSTGLLPLTVPGAPLINTFLFFAPFSHCGLPEHTTLPAIRSAVALPKVSITVLHRGFPL</sequence>
<reference evidence="1" key="1">
    <citation type="submission" date="2021-05" db="EMBL/GenBank/DDBJ databases">
        <title>The genome of the haptophyte Pavlova lutheri (Diacronema luteri, Pavlovales) - a model for lipid biosynthesis in eukaryotic algae.</title>
        <authorList>
            <person name="Hulatt C.J."/>
            <person name="Posewitz M.C."/>
        </authorList>
    </citation>
    <scope>NUCLEOTIDE SEQUENCE</scope>
    <source>
        <strain evidence="1">NIVA-4/92</strain>
    </source>
</reference>
<keyword evidence="2" id="KW-1185">Reference proteome</keyword>
<dbReference type="OMA" id="CETWRVE"/>
<dbReference type="EMBL" id="JAGTXO010000013">
    <property type="protein sequence ID" value="KAG8464344.1"/>
    <property type="molecule type" value="Genomic_DNA"/>
</dbReference>
<proteinExistence type="predicted"/>
<gene>
    <name evidence="1" type="ORF">KFE25_003407</name>
</gene>
<dbReference type="Proteomes" id="UP000751190">
    <property type="component" value="Unassembled WGS sequence"/>
</dbReference>
<protein>
    <submittedName>
        <fullName evidence="1">Uncharacterized protein</fullName>
    </submittedName>
</protein>
<evidence type="ECO:0000313" key="1">
    <source>
        <dbReference type="EMBL" id="KAG8464344.1"/>
    </source>
</evidence>
<comment type="caution">
    <text evidence="1">The sequence shown here is derived from an EMBL/GenBank/DDBJ whole genome shotgun (WGS) entry which is preliminary data.</text>
</comment>
<organism evidence="1 2">
    <name type="scientific">Diacronema lutheri</name>
    <name type="common">Unicellular marine alga</name>
    <name type="synonym">Monochrysis lutheri</name>
    <dbReference type="NCBI Taxonomy" id="2081491"/>
    <lineage>
        <taxon>Eukaryota</taxon>
        <taxon>Haptista</taxon>
        <taxon>Haptophyta</taxon>
        <taxon>Pavlovophyceae</taxon>
        <taxon>Pavlovales</taxon>
        <taxon>Pavlovaceae</taxon>
        <taxon>Diacronema</taxon>
    </lineage>
</organism>